<dbReference type="Pfam" id="PF04885">
    <property type="entry name" value="Stig1"/>
    <property type="match status" value="1"/>
</dbReference>
<keyword evidence="5" id="KW-1185">Reference proteome</keyword>
<evidence type="ECO:0000256" key="3">
    <source>
        <dbReference type="SAM" id="SignalP"/>
    </source>
</evidence>
<dbReference type="PANTHER" id="PTHR33227">
    <property type="entry name" value="STIGMA-SPECIFIC STIG1-LIKE PROTEIN 3"/>
    <property type="match status" value="1"/>
</dbReference>
<evidence type="ECO:0000313" key="5">
    <source>
        <dbReference type="Proteomes" id="UP000325081"/>
    </source>
</evidence>
<proteinExistence type="inferred from homology"/>
<keyword evidence="2 3" id="KW-0732">Signal</keyword>
<gene>
    <name evidence="4" type="ORF">STAS_29411</name>
</gene>
<dbReference type="InterPro" id="IPR006969">
    <property type="entry name" value="Stig-like"/>
</dbReference>
<dbReference type="EMBL" id="BKCP01010070">
    <property type="protein sequence ID" value="GER51987.1"/>
    <property type="molecule type" value="Genomic_DNA"/>
</dbReference>
<accession>A0A5A7R5H3</accession>
<feature type="chain" id="PRO_5022970758" evidence="3">
    <location>
        <begin position="26"/>
        <end position="145"/>
    </location>
</feature>
<dbReference type="PANTHER" id="PTHR33227:SF18">
    <property type="entry name" value="STIGMA-SPECIFIC STIG1-LIKE PROTEIN 3"/>
    <property type="match status" value="1"/>
</dbReference>
<comment type="similarity">
    <text evidence="1">Belongs to the STIG1 family.</text>
</comment>
<name>A0A5A7R5H3_STRAF</name>
<dbReference type="Proteomes" id="UP000325081">
    <property type="component" value="Unassembled WGS sequence"/>
</dbReference>
<sequence length="145" mass="15697">MKVIKTILFLTIITITTLTPNPIYSETGPPDRNSLPIKIAPGPFLSRFQVESSGPRTARLCGHDNRACGHFLFGSGNGTCCNNRCVETGSDARNCGACGKKCVFGQVCCKGECVNPYKDSRHCGFCNNMCKIHGTCVYGLCDYAM</sequence>
<evidence type="ECO:0000256" key="2">
    <source>
        <dbReference type="ARBA" id="ARBA00022729"/>
    </source>
</evidence>
<reference evidence="5" key="1">
    <citation type="journal article" date="2019" name="Curr. Biol.">
        <title>Genome Sequence of Striga asiatica Provides Insight into the Evolution of Plant Parasitism.</title>
        <authorList>
            <person name="Yoshida S."/>
            <person name="Kim S."/>
            <person name="Wafula E.K."/>
            <person name="Tanskanen J."/>
            <person name="Kim Y.M."/>
            <person name="Honaas L."/>
            <person name="Yang Z."/>
            <person name="Spallek T."/>
            <person name="Conn C.E."/>
            <person name="Ichihashi Y."/>
            <person name="Cheong K."/>
            <person name="Cui S."/>
            <person name="Der J.P."/>
            <person name="Gundlach H."/>
            <person name="Jiao Y."/>
            <person name="Hori C."/>
            <person name="Ishida J.K."/>
            <person name="Kasahara H."/>
            <person name="Kiba T."/>
            <person name="Kim M.S."/>
            <person name="Koo N."/>
            <person name="Laohavisit A."/>
            <person name="Lee Y.H."/>
            <person name="Lumba S."/>
            <person name="McCourt P."/>
            <person name="Mortimer J.C."/>
            <person name="Mutuku J.M."/>
            <person name="Nomura T."/>
            <person name="Sasaki-Sekimoto Y."/>
            <person name="Seto Y."/>
            <person name="Wang Y."/>
            <person name="Wakatake T."/>
            <person name="Sakakibara H."/>
            <person name="Demura T."/>
            <person name="Yamaguchi S."/>
            <person name="Yoneyama K."/>
            <person name="Manabe R.I."/>
            <person name="Nelson D.C."/>
            <person name="Schulman A.H."/>
            <person name="Timko M.P."/>
            <person name="dePamphilis C.W."/>
            <person name="Choi D."/>
            <person name="Shirasu K."/>
        </authorList>
    </citation>
    <scope>NUCLEOTIDE SEQUENCE [LARGE SCALE GENOMIC DNA]</scope>
    <source>
        <strain evidence="5">cv. UVA1</strain>
    </source>
</reference>
<dbReference type="OrthoDB" id="1841769at2759"/>
<evidence type="ECO:0000313" key="4">
    <source>
        <dbReference type="EMBL" id="GER51987.1"/>
    </source>
</evidence>
<feature type="signal peptide" evidence="3">
    <location>
        <begin position="1"/>
        <end position="25"/>
    </location>
</feature>
<comment type="caution">
    <text evidence="4">The sequence shown here is derived from an EMBL/GenBank/DDBJ whole genome shotgun (WGS) entry which is preliminary data.</text>
</comment>
<organism evidence="4 5">
    <name type="scientific">Striga asiatica</name>
    <name type="common">Asiatic witchweed</name>
    <name type="synonym">Buchnera asiatica</name>
    <dbReference type="NCBI Taxonomy" id="4170"/>
    <lineage>
        <taxon>Eukaryota</taxon>
        <taxon>Viridiplantae</taxon>
        <taxon>Streptophyta</taxon>
        <taxon>Embryophyta</taxon>
        <taxon>Tracheophyta</taxon>
        <taxon>Spermatophyta</taxon>
        <taxon>Magnoliopsida</taxon>
        <taxon>eudicotyledons</taxon>
        <taxon>Gunneridae</taxon>
        <taxon>Pentapetalae</taxon>
        <taxon>asterids</taxon>
        <taxon>lamiids</taxon>
        <taxon>Lamiales</taxon>
        <taxon>Orobanchaceae</taxon>
        <taxon>Buchnereae</taxon>
        <taxon>Striga</taxon>
    </lineage>
</organism>
<evidence type="ECO:0000256" key="1">
    <source>
        <dbReference type="ARBA" id="ARBA00006010"/>
    </source>
</evidence>
<protein>
    <submittedName>
        <fullName evidence="4">Stigma-specific Stig1 family protein</fullName>
    </submittedName>
</protein>
<dbReference type="AlphaFoldDB" id="A0A5A7R5H3"/>